<dbReference type="Proteomes" id="UP000243459">
    <property type="component" value="Chromosome 6"/>
</dbReference>
<feature type="compositionally biased region" description="Polar residues" evidence="1">
    <location>
        <begin position="2166"/>
        <end position="2177"/>
    </location>
</feature>
<feature type="region of interest" description="Disordered" evidence="1">
    <location>
        <begin position="162"/>
        <end position="370"/>
    </location>
</feature>
<accession>A0A5P1EMN7</accession>
<feature type="compositionally biased region" description="Polar residues" evidence="1">
    <location>
        <begin position="1848"/>
        <end position="1882"/>
    </location>
</feature>
<feature type="compositionally biased region" description="Basic and acidic residues" evidence="1">
    <location>
        <begin position="1490"/>
        <end position="1502"/>
    </location>
</feature>
<dbReference type="OMA" id="HFPCFEM"/>
<feature type="region of interest" description="Disordered" evidence="1">
    <location>
        <begin position="650"/>
        <end position="708"/>
    </location>
</feature>
<feature type="compositionally biased region" description="Low complexity" evidence="1">
    <location>
        <begin position="877"/>
        <end position="886"/>
    </location>
</feature>
<feature type="region of interest" description="Disordered" evidence="1">
    <location>
        <begin position="561"/>
        <end position="636"/>
    </location>
</feature>
<feature type="compositionally biased region" description="Low complexity" evidence="1">
    <location>
        <begin position="2123"/>
        <end position="2134"/>
    </location>
</feature>
<feature type="compositionally biased region" description="Low complexity" evidence="1">
    <location>
        <begin position="695"/>
        <end position="704"/>
    </location>
</feature>
<feature type="compositionally biased region" description="Polar residues" evidence="1">
    <location>
        <begin position="608"/>
        <end position="636"/>
    </location>
</feature>
<feature type="region of interest" description="Disordered" evidence="1">
    <location>
        <begin position="1542"/>
        <end position="1563"/>
    </location>
</feature>
<evidence type="ECO:0000313" key="3">
    <source>
        <dbReference type="Proteomes" id="UP000243459"/>
    </source>
</evidence>
<feature type="compositionally biased region" description="Basic and acidic residues" evidence="1">
    <location>
        <begin position="204"/>
        <end position="215"/>
    </location>
</feature>
<gene>
    <name evidence="2" type="ORF">A4U43_C06F18350</name>
</gene>
<name>A0A5P1EMN7_ASPOF</name>
<feature type="region of interest" description="Disordered" evidence="1">
    <location>
        <begin position="1845"/>
        <end position="1882"/>
    </location>
</feature>
<feature type="compositionally biased region" description="Basic and acidic residues" evidence="1">
    <location>
        <begin position="661"/>
        <end position="671"/>
    </location>
</feature>
<feature type="region of interest" description="Disordered" evidence="1">
    <location>
        <begin position="1899"/>
        <end position="1919"/>
    </location>
</feature>
<feature type="compositionally biased region" description="Basic and acidic residues" evidence="1">
    <location>
        <begin position="1798"/>
        <end position="1813"/>
    </location>
</feature>
<dbReference type="PANTHER" id="PTHR31780:SF10">
    <property type="entry name" value="LD36051P"/>
    <property type="match status" value="1"/>
</dbReference>
<feature type="region of interest" description="Disordered" evidence="1">
    <location>
        <begin position="772"/>
        <end position="899"/>
    </location>
</feature>
<feature type="compositionally biased region" description="Basic and acidic residues" evidence="1">
    <location>
        <begin position="1542"/>
        <end position="1556"/>
    </location>
</feature>
<feature type="compositionally biased region" description="Polar residues" evidence="1">
    <location>
        <begin position="21"/>
        <end position="39"/>
    </location>
</feature>
<dbReference type="PANTHER" id="PTHR31780">
    <property type="entry name" value="STRESS RESPONSE PROTEIN NST1-RELATED"/>
    <property type="match status" value="1"/>
</dbReference>
<feature type="region of interest" description="Disordered" evidence="1">
    <location>
        <begin position="1"/>
        <end position="137"/>
    </location>
</feature>
<feature type="compositionally biased region" description="Basic and acidic residues" evidence="1">
    <location>
        <begin position="1390"/>
        <end position="1408"/>
    </location>
</feature>
<feature type="region of interest" description="Disordered" evidence="1">
    <location>
        <begin position="1316"/>
        <end position="1506"/>
    </location>
</feature>
<feature type="region of interest" description="Disordered" evidence="1">
    <location>
        <begin position="1715"/>
        <end position="1739"/>
    </location>
</feature>
<evidence type="ECO:0000256" key="1">
    <source>
        <dbReference type="SAM" id="MobiDB-lite"/>
    </source>
</evidence>
<dbReference type="Gramene" id="ONK67265">
    <property type="protein sequence ID" value="ONK67265"/>
    <property type="gene ID" value="A4U43_C06F18350"/>
</dbReference>
<proteinExistence type="predicted"/>
<feature type="compositionally biased region" description="Low complexity" evidence="1">
    <location>
        <begin position="1219"/>
        <end position="1233"/>
    </location>
</feature>
<feature type="compositionally biased region" description="Acidic residues" evidence="1">
    <location>
        <begin position="962"/>
        <end position="973"/>
    </location>
</feature>
<dbReference type="InterPro" id="IPR051195">
    <property type="entry name" value="Fungal_stress_NST1"/>
</dbReference>
<feature type="compositionally biased region" description="Basic and acidic residues" evidence="1">
    <location>
        <begin position="1435"/>
        <end position="1448"/>
    </location>
</feature>
<feature type="compositionally biased region" description="Low complexity" evidence="1">
    <location>
        <begin position="2148"/>
        <end position="2165"/>
    </location>
</feature>
<feature type="compositionally biased region" description="Polar residues" evidence="1">
    <location>
        <begin position="1715"/>
        <end position="1727"/>
    </location>
</feature>
<feature type="compositionally biased region" description="Basic and acidic residues" evidence="1">
    <location>
        <begin position="167"/>
        <end position="178"/>
    </location>
</feature>
<feature type="compositionally biased region" description="Low complexity" evidence="1">
    <location>
        <begin position="2080"/>
        <end position="2094"/>
    </location>
</feature>
<feature type="compositionally biased region" description="Low complexity" evidence="1">
    <location>
        <begin position="2178"/>
        <end position="2192"/>
    </location>
</feature>
<feature type="compositionally biased region" description="Polar residues" evidence="1">
    <location>
        <begin position="296"/>
        <end position="306"/>
    </location>
</feature>
<keyword evidence="3" id="KW-1185">Reference proteome</keyword>
<feature type="compositionally biased region" description="Basic and acidic residues" evidence="1">
    <location>
        <begin position="2113"/>
        <end position="2122"/>
    </location>
</feature>
<dbReference type="EMBL" id="CM007386">
    <property type="protein sequence ID" value="ONK67265.1"/>
    <property type="molecule type" value="Genomic_DNA"/>
</dbReference>
<feature type="compositionally biased region" description="Polar residues" evidence="1">
    <location>
        <begin position="2237"/>
        <end position="2247"/>
    </location>
</feature>
<evidence type="ECO:0000313" key="2">
    <source>
        <dbReference type="EMBL" id="ONK67265.1"/>
    </source>
</evidence>
<feature type="region of interest" description="Disordered" evidence="1">
    <location>
        <begin position="1766"/>
        <end position="1820"/>
    </location>
</feature>
<feature type="compositionally biased region" description="Low complexity" evidence="1">
    <location>
        <begin position="797"/>
        <end position="806"/>
    </location>
</feature>
<dbReference type="CDD" id="cd22249">
    <property type="entry name" value="UDM1_RNF168_RNF169-like"/>
    <property type="match status" value="1"/>
</dbReference>
<feature type="region of interest" description="Disordered" evidence="1">
    <location>
        <begin position="1207"/>
        <end position="1303"/>
    </location>
</feature>
<feature type="compositionally biased region" description="Low complexity" evidence="1">
    <location>
        <begin position="91"/>
        <end position="101"/>
    </location>
</feature>
<feature type="region of interest" description="Disordered" evidence="1">
    <location>
        <begin position="2053"/>
        <end position="2247"/>
    </location>
</feature>
<feature type="compositionally biased region" description="Polar residues" evidence="1">
    <location>
        <begin position="1358"/>
        <end position="1381"/>
    </location>
</feature>
<feature type="region of interest" description="Disordered" evidence="1">
    <location>
        <begin position="938"/>
        <end position="973"/>
    </location>
</feature>
<feature type="compositionally biased region" description="Polar residues" evidence="1">
    <location>
        <begin position="2095"/>
        <end position="2105"/>
    </location>
</feature>
<feature type="compositionally biased region" description="Polar residues" evidence="1">
    <location>
        <begin position="1275"/>
        <end position="1299"/>
    </location>
</feature>
<feature type="compositionally biased region" description="Basic and acidic residues" evidence="1">
    <location>
        <begin position="244"/>
        <end position="267"/>
    </location>
</feature>
<feature type="compositionally biased region" description="Polar residues" evidence="1">
    <location>
        <begin position="815"/>
        <end position="826"/>
    </location>
</feature>
<feature type="compositionally biased region" description="Basic and acidic residues" evidence="1">
    <location>
        <begin position="1468"/>
        <end position="1478"/>
    </location>
</feature>
<protein>
    <submittedName>
        <fullName evidence="2">Uncharacterized protein</fullName>
    </submittedName>
</protein>
<sequence length="2247" mass="245966">MAHQGKFVSVNLNKSYGKPSSHPQSYVSSARSRPGTLSATAGGGGGGGMVVLSRPRSSSSSAQKSSAQKLSVPPPLNLPSLRKEHEKFDLSSASGSSVRPGSSDRIRGSGSSSMGWTKPAPALLQEKEAPPGPGPAFVAGPAVDKAVFLRGEDFPSLKATIASSASKVKENEREKPEFRSPLQMRPQMRPSSRLTTGLATDVDGPEKSEKKEEKYFPGPLPVVKLTHTSDWADDERDTGLSLPERGRYRGPDVDAPSRELYKDDRDAAGSWRAMPQPRDERAGMKPFGVGREVNRDSGSARSSPYGNSVRDGLSNGRDLGFGMSSQNGKNLSEGFSGRGSDQQNVRGGRYGDVLNNRHRGDGFQHNAVAKSPFSYGSKGLSLNDPILDFGREKRMNSSNSGKQYYGDAGFDATDPFSDDPIAEVNMKVFKKKKEVQKHADYHDPVRESFEAELERVQRIQEQERQRAMEEQARVMEIARREQEERERLVREEEERRRLMEEEAREAAWRAEQEKMEVARKAEEQKIAREEEKRRMLMEEERRKENARKKLMELEARIARRETEVSQNEDQFPRVVGDERAVGTSGRDVPKVTADMGEWEDGERMVEHITSTSSDSSMNRYFETGSSRLPSRETGSSFMDRGKHVNYWKRDSYDGGASSMFHEQDSYARRDTYSPGRGYPRKDSYGSLEAAPMRPSSKGSVSDHSSGPDDFRYLRGNRWNVGGEIDHFPRNFEADAADFFDSERFDDSAWGSIRPRGSPNAWYAERSFPNSEVDSVFPSHGRSRHSLRQPRVLPPPSISSTRQSQSSFRVAADRPISSSFVDNQSRYQHGGRSVEEPVQSNYDGGYHQRVQQSRTPEVLESDVISSEQREKDSPRCDSQSSLSVSNPPSSPTQLSHDELDEAEDSQALETAHVEEQTVLSDSGHIMSGMEMENMNRMATASSVSHGEDDEWEIENNEGVQEQEVYDEEDGGYQEEEEVVHEGDGGRNLDLSQEFDAQTLDTSNLTHEMGQLISSFDDSADAIIPMADDPETSGNLEKAVQKDVVGDRKVQVENSFAQESASESSQLISETENSLQQLALDPVSSFTSNIQPIASPLSLPVPSTSTVQPISSMASNSDGQAEAPIRLQFGLFSGPSLIPSPVPAIQIGSIQMPLHLHPQVGTSITQMHPPQPSFFQFGQLRYPSSISQGMLPLAPQTMSFVHPPVTAQYPSTQNLVGSGTNQANQDSSSQNNQADKLPSRSVEEQAGPVTKPLDHSEENKKMNFVHLNEMPDPPNSEVLSRGQSNVTGDKNRQFSGYQNDGQVIRDVTSRKNYRNVMNNRESQVHPGDVPSQLSLGEKAQIGTRAPGIISSSRGRRFTYTVRNAGTRSQFSGPENSRTDSSVFQRRPRRSIRRTEFRVRESVDKRQREGVDTNNNTSQEERPNFTGRAPGTTVRYGSRKDASNKSTKVQDDSENLNYAAPTSQFTGSDGKIPDKLLGKDTKSKKRVSSIENSRAEGDNGKRSVNDEEDVDAPIQGGVVRIFKQPGIEAPSDEDDFIEVRSKRQMLNDRREQREKENKAKSKVIKAPRKHRVIPQNNAVASKSNKAVSALSRNVSQRVREPVIRGFTHIEASPVFPAMTCQTLPPIGTPPMKIDSETRSKSLKAGQTSTISGQSSAADKFVPGLSFENKTTGLGNASLSLGSWGNSDINQQVMALTQSQLDEAMKPVQFDSLVTSSSTISLEPSKPSTSIMAPEKPFPPSSSPLNSLLAGERIQFGAVTSPTILPPVSRAISNGIGPPGSSRSDVTKDALSDTNNDSTIFFDKDKHPDESRPHLEDPESEAEAAASAVAVAAISNNDEIVGSRLGIRSIPDSKSFSGTDNTDLKTSGGLTSTQEVTGQSASEESLTVSLPADLSVETPALPLWHPLPSPQSTSSPALSHFPGGPHSHFPVGFDMNPIFGGPIFAFGPHDESGGTQTQQRSTTLGSGPLASWPQCHSGVDSFYGPPAGKQPDWKHNPMTPAAVSVTEGDGSNANVVSSQHNQPNLPSPIQHLAPGSPLMPMASTLAMFDMSPFQSSPDMPYQARWSHGPAPPPIHSVPLTMPLQQQPQKQQQQPQPQQVDNRMPSQFGSSHPAEISTVKDRFHDPRSSTSGNSNRSFSVTNELRMAEPPTASNNKSSNNLKSSTTSSNNGAQNATSSSFKPQVSQKQQSASSGQQQYLHPIGSQKTSTGEWHHRRMGYQGRGQGSDKGFAPSKMKQIYVAKSTTSGNVTKS</sequence>
<feature type="compositionally biased region" description="Polar residues" evidence="1">
    <location>
        <begin position="1207"/>
        <end position="1218"/>
    </location>
</feature>
<reference evidence="3" key="1">
    <citation type="journal article" date="2017" name="Nat. Commun.">
        <title>The asparagus genome sheds light on the origin and evolution of a young Y chromosome.</title>
        <authorList>
            <person name="Harkess A."/>
            <person name="Zhou J."/>
            <person name="Xu C."/>
            <person name="Bowers J.E."/>
            <person name="Van der Hulst R."/>
            <person name="Ayyampalayam S."/>
            <person name="Mercati F."/>
            <person name="Riccardi P."/>
            <person name="McKain M.R."/>
            <person name="Kakrana A."/>
            <person name="Tang H."/>
            <person name="Ray J."/>
            <person name="Groenendijk J."/>
            <person name="Arikit S."/>
            <person name="Mathioni S.M."/>
            <person name="Nakano M."/>
            <person name="Shan H."/>
            <person name="Telgmann-Rauber A."/>
            <person name="Kanno A."/>
            <person name="Yue Z."/>
            <person name="Chen H."/>
            <person name="Li W."/>
            <person name="Chen Y."/>
            <person name="Xu X."/>
            <person name="Zhang Y."/>
            <person name="Luo S."/>
            <person name="Chen H."/>
            <person name="Gao J."/>
            <person name="Mao Z."/>
            <person name="Pires J.C."/>
            <person name="Luo M."/>
            <person name="Kudrna D."/>
            <person name="Wing R.A."/>
            <person name="Meyers B.C."/>
            <person name="Yi K."/>
            <person name="Kong H."/>
            <person name="Lavrijsen P."/>
            <person name="Sunseri F."/>
            <person name="Falavigna A."/>
            <person name="Ye Y."/>
            <person name="Leebens-Mack J.H."/>
            <person name="Chen G."/>
        </authorList>
    </citation>
    <scope>NUCLEOTIDE SEQUENCE [LARGE SCALE GENOMIC DNA]</scope>
    <source>
        <strain evidence="3">cv. DH0086</strain>
    </source>
</reference>
<organism evidence="2 3">
    <name type="scientific">Asparagus officinalis</name>
    <name type="common">Garden asparagus</name>
    <dbReference type="NCBI Taxonomy" id="4686"/>
    <lineage>
        <taxon>Eukaryota</taxon>
        <taxon>Viridiplantae</taxon>
        <taxon>Streptophyta</taxon>
        <taxon>Embryophyta</taxon>
        <taxon>Tracheophyta</taxon>
        <taxon>Spermatophyta</taxon>
        <taxon>Magnoliopsida</taxon>
        <taxon>Liliopsida</taxon>
        <taxon>Asparagales</taxon>
        <taxon>Asparagaceae</taxon>
        <taxon>Asparagoideae</taxon>
        <taxon>Asparagus</taxon>
    </lineage>
</organism>
<feature type="compositionally biased region" description="Basic and acidic residues" evidence="1">
    <location>
        <begin position="1250"/>
        <end position="1259"/>
    </location>
</feature>
<feature type="compositionally biased region" description="Polar residues" evidence="1">
    <location>
        <begin position="189"/>
        <end position="198"/>
    </location>
</feature>
<feature type="compositionally biased region" description="Low complexity" evidence="1">
    <location>
        <begin position="52"/>
        <end position="71"/>
    </location>
</feature>